<dbReference type="OrthoDB" id="413649at2759"/>
<feature type="region of interest" description="Disordered" evidence="6">
    <location>
        <begin position="1"/>
        <end position="65"/>
    </location>
</feature>
<feature type="compositionally biased region" description="Basic and acidic residues" evidence="6">
    <location>
        <begin position="49"/>
        <end position="59"/>
    </location>
</feature>
<evidence type="ECO:0000313" key="8">
    <source>
        <dbReference type="EMBL" id="GBM16838.1"/>
    </source>
</evidence>
<keyword evidence="1" id="KW-0132">Cell division</keyword>
<keyword evidence="5" id="KW-0175">Coiled coil</keyword>
<name>A0A4Y2DM01_ARAVE</name>
<gene>
    <name evidence="8" type="primary">SMC1A</name>
    <name evidence="8" type="ORF">AVEN_118217_1</name>
</gene>
<evidence type="ECO:0000256" key="4">
    <source>
        <dbReference type="ARBA" id="ARBA00023306"/>
    </source>
</evidence>
<dbReference type="GO" id="GO:0003677">
    <property type="term" value="F:DNA binding"/>
    <property type="evidence" value="ECO:0007669"/>
    <property type="project" value="TreeGrafter"/>
</dbReference>
<accession>A0A4Y2DM01</accession>
<dbReference type="FunFam" id="1.20.1060.20:FF:000001">
    <property type="entry name" value="Structural maintenance of chromosomes 1A"/>
    <property type="match status" value="1"/>
</dbReference>
<dbReference type="PANTHER" id="PTHR18937">
    <property type="entry name" value="STRUCTURAL MAINTENANCE OF CHROMOSOMES SMC FAMILY MEMBER"/>
    <property type="match status" value="1"/>
</dbReference>
<dbReference type="GO" id="GO:0051301">
    <property type="term" value="P:cell division"/>
    <property type="evidence" value="ECO:0007669"/>
    <property type="project" value="UniProtKB-KW"/>
</dbReference>
<feature type="coiled-coil region" evidence="5">
    <location>
        <begin position="100"/>
        <end position="183"/>
    </location>
</feature>
<dbReference type="InterPro" id="IPR036277">
    <property type="entry name" value="SMC_hinge_sf"/>
</dbReference>
<dbReference type="GO" id="GO:0007062">
    <property type="term" value="P:sister chromatid cohesion"/>
    <property type="evidence" value="ECO:0007669"/>
    <property type="project" value="TreeGrafter"/>
</dbReference>
<dbReference type="Pfam" id="PF06470">
    <property type="entry name" value="SMC_hinge"/>
    <property type="match status" value="1"/>
</dbReference>
<dbReference type="GO" id="GO:0005524">
    <property type="term" value="F:ATP binding"/>
    <property type="evidence" value="ECO:0007669"/>
    <property type="project" value="InterPro"/>
</dbReference>
<evidence type="ECO:0000259" key="7">
    <source>
        <dbReference type="SMART" id="SM00968"/>
    </source>
</evidence>
<evidence type="ECO:0000256" key="3">
    <source>
        <dbReference type="ARBA" id="ARBA00023242"/>
    </source>
</evidence>
<comment type="caution">
    <text evidence="8">The sequence shown here is derived from an EMBL/GenBank/DDBJ whole genome shotgun (WGS) entry which is preliminary data.</text>
</comment>
<evidence type="ECO:0000256" key="6">
    <source>
        <dbReference type="SAM" id="MobiDB-lite"/>
    </source>
</evidence>
<keyword evidence="3" id="KW-0539">Nucleus</keyword>
<dbReference type="Gene3D" id="1.20.1060.20">
    <property type="match status" value="1"/>
</dbReference>
<feature type="compositionally biased region" description="Basic and acidic residues" evidence="6">
    <location>
        <begin position="17"/>
        <end position="42"/>
    </location>
</feature>
<evidence type="ECO:0000256" key="2">
    <source>
        <dbReference type="ARBA" id="ARBA00022776"/>
    </source>
</evidence>
<feature type="non-terminal residue" evidence="8">
    <location>
        <position position="277"/>
    </location>
</feature>
<dbReference type="SUPFAM" id="SSF75553">
    <property type="entry name" value="Smc hinge domain"/>
    <property type="match status" value="1"/>
</dbReference>
<dbReference type="PANTHER" id="PTHR18937:SF12">
    <property type="entry name" value="STRUCTURAL MAINTENANCE OF CHROMOSOMES PROTEIN"/>
    <property type="match status" value="1"/>
</dbReference>
<keyword evidence="4" id="KW-0131">Cell cycle</keyword>
<dbReference type="GO" id="GO:0008278">
    <property type="term" value="C:cohesin complex"/>
    <property type="evidence" value="ECO:0007669"/>
    <property type="project" value="TreeGrafter"/>
</dbReference>
<keyword evidence="9" id="KW-1185">Reference proteome</keyword>
<dbReference type="AlphaFoldDB" id="A0A4Y2DM01"/>
<feature type="domain" description="SMC hinge" evidence="7">
    <location>
        <begin position="205"/>
        <end position="277"/>
    </location>
</feature>
<proteinExistence type="predicted"/>
<dbReference type="SMART" id="SM00968">
    <property type="entry name" value="SMC_hinge"/>
    <property type="match status" value="1"/>
</dbReference>
<evidence type="ECO:0000313" key="9">
    <source>
        <dbReference type="Proteomes" id="UP000499080"/>
    </source>
</evidence>
<protein>
    <submittedName>
        <fullName evidence="8">Structural maintenance of chromosomes protein 1A</fullName>
    </submittedName>
</protein>
<evidence type="ECO:0000256" key="5">
    <source>
        <dbReference type="SAM" id="Coils"/>
    </source>
</evidence>
<dbReference type="Proteomes" id="UP000499080">
    <property type="component" value="Unassembled WGS sequence"/>
</dbReference>
<evidence type="ECO:0000256" key="1">
    <source>
        <dbReference type="ARBA" id="ARBA00022618"/>
    </source>
</evidence>
<keyword evidence="2" id="KW-0498">Mitosis</keyword>
<organism evidence="8 9">
    <name type="scientific">Araneus ventricosus</name>
    <name type="common">Orbweaver spider</name>
    <name type="synonym">Epeira ventricosa</name>
    <dbReference type="NCBI Taxonomy" id="182803"/>
    <lineage>
        <taxon>Eukaryota</taxon>
        <taxon>Metazoa</taxon>
        <taxon>Ecdysozoa</taxon>
        <taxon>Arthropoda</taxon>
        <taxon>Chelicerata</taxon>
        <taxon>Arachnida</taxon>
        <taxon>Araneae</taxon>
        <taxon>Araneomorphae</taxon>
        <taxon>Entelegynae</taxon>
        <taxon>Araneoidea</taxon>
        <taxon>Araneidae</taxon>
        <taxon>Araneus</taxon>
    </lineage>
</organism>
<dbReference type="EMBL" id="BGPR01089823">
    <property type="protein sequence ID" value="GBM16838.1"/>
    <property type="molecule type" value="Genomic_DNA"/>
</dbReference>
<dbReference type="InterPro" id="IPR010935">
    <property type="entry name" value="SMC_hinge"/>
</dbReference>
<sequence length="277" mass="32482">MQKKLETARKSLKAAKKVNEAHESEIKSLEEELEEIEKKQQEFEEQLAEESKSEGRDLTLQDSQVEEYNRLKEEAGKLSSRYLQELDSVNREQKSDQDRCDNEIRKKAEVESKIKQKRAELEENVRRLEKLTEYIRTSETGLADLRSQEKDIGEEVQEAKKRVAEINEDLESILNELGDAKVDKHEDSRRRKKAEIVDHFKRLFPGVYDRLVNMCQPIHKRYNVAITKVLGKNMEAIVVDTERTGRSCIQYLKEQMLEAETFLPLDYIDAKPLKERL</sequence>
<reference evidence="8 9" key="1">
    <citation type="journal article" date="2019" name="Sci. Rep.">
        <title>Orb-weaving spider Araneus ventricosus genome elucidates the spidroin gene catalogue.</title>
        <authorList>
            <person name="Kono N."/>
            <person name="Nakamura H."/>
            <person name="Ohtoshi R."/>
            <person name="Moran D.A.P."/>
            <person name="Shinohara A."/>
            <person name="Yoshida Y."/>
            <person name="Fujiwara M."/>
            <person name="Mori M."/>
            <person name="Tomita M."/>
            <person name="Arakawa K."/>
        </authorList>
    </citation>
    <scope>NUCLEOTIDE SEQUENCE [LARGE SCALE GENOMIC DNA]</scope>
</reference>
<dbReference type="GO" id="GO:0005634">
    <property type="term" value="C:nucleus"/>
    <property type="evidence" value="ECO:0007669"/>
    <property type="project" value="TreeGrafter"/>
</dbReference>